<proteinExistence type="predicted"/>
<keyword evidence="1" id="KW-0812">Transmembrane</keyword>
<reference evidence="4" key="1">
    <citation type="submission" date="2017-03" db="EMBL/GenBank/DDBJ databases">
        <title>Phytopthora megakarya and P. palmivora, two closely related causual agents of cacao black pod achieved similar genome size and gene model numbers by different mechanisms.</title>
        <authorList>
            <person name="Ali S."/>
            <person name="Shao J."/>
            <person name="Larry D.J."/>
            <person name="Kronmiller B."/>
            <person name="Shen D."/>
            <person name="Strem M.D."/>
            <person name="Melnick R.L."/>
            <person name="Guiltinan M.J."/>
            <person name="Tyler B.M."/>
            <person name="Meinhardt L.W."/>
            <person name="Bailey B.A."/>
        </authorList>
    </citation>
    <scope>NUCLEOTIDE SEQUENCE [LARGE SCALE GENOMIC DNA]</scope>
    <source>
        <strain evidence="4">zdho120</strain>
    </source>
</reference>
<keyword evidence="1" id="KW-1133">Transmembrane helix</keyword>
<keyword evidence="1" id="KW-0472">Membrane</keyword>
<dbReference type="AlphaFoldDB" id="A0A225X0D5"/>
<name>A0A225X0D5_9STRA</name>
<organism evidence="3 4">
    <name type="scientific">Phytophthora megakarya</name>
    <dbReference type="NCBI Taxonomy" id="4795"/>
    <lineage>
        <taxon>Eukaryota</taxon>
        <taxon>Sar</taxon>
        <taxon>Stramenopiles</taxon>
        <taxon>Oomycota</taxon>
        <taxon>Peronosporomycetes</taxon>
        <taxon>Peronosporales</taxon>
        <taxon>Peronosporaceae</taxon>
        <taxon>Phytophthora</taxon>
    </lineage>
</organism>
<dbReference type="Proteomes" id="UP000198211">
    <property type="component" value="Unassembled WGS sequence"/>
</dbReference>
<sequence>MRFICFLVFFVISCHSVADVHAAVITPYVEPVASLLKKGSEKAKNAADDVATANKKLKTGQVPGTPKLERADTLGKKSAEAAAIDKKVEAAMGNIKAGGEVKPLNDANPKWTIVVSNLKGSDKLKNVDEKELAKITERVAKEAAEDPARWITMKKFLMVTYGVTITALIAAALIAMGN</sequence>
<evidence type="ECO:0000256" key="2">
    <source>
        <dbReference type="SAM" id="SignalP"/>
    </source>
</evidence>
<evidence type="ECO:0000256" key="1">
    <source>
        <dbReference type="SAM" id="Phobius"/>
    </source>
</evidence>
<comment type="caution">
    <text evidence="3">The sequence shown here is derived from an EMBL/GenBank/DDBJ whole genome shotgun (WGS) entry which is preliminary data.</text>
</comment>
<keyword evidence="2" id="KW-0732">Signal</keyword>
<feature type="transmembrane region" description="Helical" evidence="1">
    <location>
        <begin position="156"/>
        <end position="176"/>
    </location>
</feature>
<protein>
    <submittedName>
        <fullName evidence="3">RxLR effector protein</fullName>
    </submittedName>
</protein>
<evidence type="ECO:0000313" key="4">
    <source>
        <dbReference type="Proteomes" id="UP000198211"/>
    </source>
</evidence>
<dbReference type="OrthoDB" id="125178at2759"/>
<feature type="signal peptide" evidence="2">
    <location>
        <begin position="1"/>
        <end position="22"/>
    </location>
</feature>
<dbReference type="EMBL" id="NBNE01000111">
    <property type="protein sequence ID" value="OWZ22767.1"/>
    <property type="molecule type" value="Genomic_DNA"/>
</dbReference>
<evidence type="ECO:0000313" key="3">
    <source>
        <dbReference type="EMBL" id="OWZ22767.1"/>
    </source>
</evidence>
<feature type="chain" id="PRO_5012307826" evidence="2">
    <location>
        <begin position="23"/>
        <end position="178"/>
    </location>
</feature>
<gene>
    <name evidence="3" type="ORF">PHMEG_0002488</name>
</gene>
<keyword evidence="4" id="KW-1185">Reference proteome</keyword>
<accession>A0A225X0D5</accession>